<reference evidence="1" key="2">
    <citation type="journal article" date="2024" name="Plant">
        <title>Genomic evolution and insights into agronomic trait innovations of Sesamum species.</title>
        <authorList>
            <person name="Miao H."/>
            <person name="Wang L."/>
            <person name="Qu L."/>
            <person name="Liu H."/>
            <person name="Sun Y."/>
            <person name="Le M."/>
            <person name="Wang Q."/>
            <person name="Wei S."/>
            <person name="Zheng Y."/>
            <person name="Lin W."/>
            <person name="Duan Y."/>
            <person name="Cao H."/>
            <person name="Xiong S."/>
            <person name="Wang X."/>
            <person name="Wei L."/>
            <person name="Li C."/>
            <person name="Ma Q."/>
            <person name="Ju M."/>
            <person name="Zhao R."/>
            <person name="Li G."/>
            <person name="Mu C."/>
            <person name="Tian Q."/>
            <person name="Mei H."/>
            <person name="Zhang T."/>
            <person name="Gao T."/>
            <person name="Zhang H."/>
        </authorList>
    </citation>
    <scope>NUCLEOTIDE SEQUENCE</scope>
    <source>
        <strain evidence="1">G02</strain>
    </source>
</reference>
<gene>
    <name evidence="1" type="ORF">Sradi_6653400</name>
</gene>
<name>A0AAW2JPR4_SESRA</name>
<dbReference type="EMBL" id="JACGWJ010000032">
    <property type="protein sequence ID" value="KAL0296013.1"/>
    <property type="molecule type" value="Genomic_DNA"/>
</dbReference>
<organism evidence="1">
    <name type="scientific">Sesamum radiatum</name>
    <name type="common">Black benniseed</name>
    <dbReference type="NCBI Taxonomy" id="300843"/>
    <lineage>
        <taxon>Eukaryota</taxon>
        <taxon>Viridiplantae</taxon>
        <taxon>Streptophyta</taxon>
        <taxon>Embryophyta</taxon>
        <taxon>Tracheophyta</taxon>
        <taxon>Spermatophyta</taxon>
        <taxon>Magnoliopsida</taxon>
        <taxon>eudicotyledons</taxon>
        <taxon>Gunneridae</taxon>
        <taxon>Pentapetalae</taxon>
        <taxon>asterids</taxon>
        <taxon>lamiids</taxon>
        <taxon>Lamiales</taxon>
        <taxon>Pedaliaceae</taxon>
        <taxon>Sesamum</taxon>
    </lineage>
</organism>
<protein>
    <submittedName>
        <fullName evidence="1">Uncharacterized protein</fullName>
    </submittedName>
</protein>
<proteinExistence type="predicted"/>
<accession>A0AAW2JPR4</accession>
<dbReference type="AlphaFoldDB" id="A0AAW2JPR4"/>
<evidence type="ECO:0000313" key="1">
    <source>
        <dbReference type="EMBL" id="KAL0296013.1"/>
    </source>
</evidence>
<sequence length="55" mass="6449">MTEDVRNQVVNCLMRNKDIFPWTPHDLEGIDPGVITHHLNKYQARFKAEKATLRT</sequence>
<reference evidence="1" key="1">
    <citation type="submission" date="2020-06" db="EMBL/GenBank/DDBJ databases">
        <authorList>
            <person name="Li T."/>
            <person name="Hu X."/>
            <person name="Zhang T."/>
            <person name="Song X."/>
            <person name="Zhang H."/>
            <person name="Dai N."/>
            <person name="Sheng W."/>
            <person name="Hou X."/>
            <person name="Wei L."/>
        </authorList>
    </citation>
    <scope>NUCLEOTIDE SEQUENCE</scope>
    <source>
        <strain evidence="1">G02</strain>
        <tissue evidence="1">Leaf</tissue>
    </source>
</reference>
<comment type="caution">
    <text evidence="1">The sequence shown here is derived from an EMBL/GenBank/DDBJ whole genome shotgun (WGS) entry which is preliminary data.</text>
</comment>